<dbReference type="SMART" id="SM00278">
    <property type="entry name" value="HhH1"/>
    <property type="match status" value="2"/>
</dbReference>
<reference evidence="2" key="1">
    <citation type="journal article" date="2019" name="Microbiol. Resour. Announc.">
        <title>Complete Genome Sequence of Rubrobacter xylanophilus Strain AA3-22, Isolated from Arima Onsen in Japan.</title>
        <authorList>
            <person name="Tomariguchi N."/>
            <person name="Miyazaki K."/>
        </authorList>
    </citation>
    <scope>NUCLEOTIDE SEQUENCE [LARGE SCALE GENOMIC DNA]</scope>
    <source>
        <strain evidence="2">AA3-22</strain>
    </source>
</reference>
<dbReference type="PANTHER" id="PTHR21180">
    <property type="entry name" value="ENDONUCLEASE/EXONUCLEASE/PHOSPHATASE FAMILY DOMAIN-CONTAINING PROTEIN 1"/>
    <property type="match status" value="1"/>
</dbReference>
<dbReference type="EMBL" id="AP019791">
    <property type="protein sequence ID" value="BBL78978.1"/>
    <property type="molecule type" value="Genomic_DNA"/>
</dbReference>
<dbReference type="AlphaFoldDB" id="A0A510HGB9"/>
<dbReference type="InterPro" id="IPR004509">
    <property type="entry name" value="Competence_ComEA_HhH"/>
</dbReference>
<evidence type="ECO:0000259" key="1">
    <source>
        <dbReference type="SMART" id="SM00278"/>
    </source>
</evidence>
<organism evidence="2 3">
    <name type="scientific">Rubrobacter xylanophilus</name>
    <dbReference type="NCBI Taxonomy" id="49319"/>
    <lineage>
        <taxon>Bacteria</taxon>
        <taxon>Bacillati</taxon>
        <taxon>Actinomycetota</taxon>
        <taxon>Rubrobacteria</taxon>
        <taxon>Rubrobacterales</taxon>
        <taxon>Rubrobacteraceae</taxon>
        <taxon>Rubrobacter</taxon>
    </lineage>
</organism>
<proteinExistence type="predicted"/>
<dbReference type="Pfam" id="PF12836">
    <property type="entry name" value="HHH_3"/>
    <property type="match status" value="1"/>
</dbReference>
<dbReference type="Proteomes" id="UP000318065">
    <property type="component" value="Chromosome"/>
</dbReference>
<dbReference type="InterPro" id="IPR051675">
    <property type="entry name" value="Endo/Exo/Phosphatase_dom_1"/>
</dbReference>
<dbReference type="Gene3D" id="1.10.150.320">
    <property type="entry name" value="Photosystem II 12 kDa extrinsic protein"/>
    <property type="match status" value="1"/>
</dbReference>
<accession>A0A510HGB9</accession>
<dbReference type="InterPro" id="IPR003583">
    <property type="entry name" value="Hlx-hairpin-Hlx_DNA-bd_motif"/>
</dbReference>
<protein>
    <recommendedName>
        <fullName evidence="1">Helix-hairpin-helix DNA-binding motif class 1 domain-containing protein</fullName>
    </recommendedName>
</protein>
<name>A0A510HGB9_9ACTN</name>
<dbReference type="PANTHER" id="PTHR21180:SF32">
    <property type="entry name" value="ENDONUCLEASE_EXONUCLEASE_PHOSPHATASE FAMILY DOMAIN-CONTAINING PROTEIN 1"/>
    <property type="match status" value="1"/>
</dbReference>
<keyword evidence="3" id="KW-1185">Reference proteome</keyword>
<dbReference type="GO" id="GO:0006281">
    <property type="term" value="P:DNA repair"/>
    <property type="evidence" value="ECO:0007669"/>
    <property type="project" value="InterPro"/>
</dbReference>
<dbReference type="GO" id="GO:0015627">
    <property type="term" value="C:type II protein secretion system complex"/>
    <property type="evidence" value="ECO:0007669"/>
    <property type="project" value="TreeGrafter"/>
</dbReference>
<dbReference type="GO" id="GO:0015628">
    <property type="term" value="P:protein secretion by the type II secretion system"/>
    <property type="evidence" value="ECO:0007669"/>
    <property type="project" value="TreeGrafter"/>
</dbReference>
<dbReference type="SUPFAM" id="SSF47781">
    <property type="entry name" value="RuvA domain 2-like"/>
    <property type="match status" value="1"/>
</dbReference>
<gene>
    <name evidence="2" type="ORF">RxyAA322_08320</name>
</gene>
<dbReference type="NCBIfam" id="TIGR00426">
    <property type="entry name" value="competence protein ComEA helix-hairpin-helix repeat region"/>
    <property type="match status" value="1"/>
</dbReference>
<feature type="domain" description="Helix-hairpin-helix DNA-binding motif class 1" evidence="1">
    <location>
        <begin position="45"/>
        <end position="64"/>
    </location>
</feature>
<feature type="domain" description="Helix-hairpin-helix DNA-binding motif class 1" evidence="1">
    <location>
        <begin position="75"/>
        <end position="94"/>
    </location>
</feature>
<evidence type="ECO:0000313" key="2">
    <source>
        <dbReference type="EMBL" id="BBL78978.1"/>
    </source>
</evidence>
<evidence type="ECO:0000313" key="3">
    <source>
        <dbReference type="Proteomes" id="UP000318065"/>
    </source>
</evidence>
<dbReference type="GO" id="GO:0003677">
    <property type="term" value="F:DNA binding"/>
    <property type="evidence" value="ECO:0007669"/>
    <property type="project" value="InterPro"/>
</dbReference>
<dbReference type="InterPro" id="IPR010994">
    <property type="entry name" value="RuvA_2-like"/>
</dbReference>
<sequence length="97" mass="10532">MLLGGALYAARLSESRPQVVYSFSLEEARESREPLVVDINTASAEELDELPEVGPATAEAIIEYRTANGPFRTVDELEEVPGIGPATLEKIRPFATV</sequence>